<dbReference type="InterPro" id="IPR043502">
    <property type="entry name" value="DNA/RNA_pol_sf"/>
</dbReference>
<organism evidence="1">
    <name type="scientific">Solanum chilense</name>
    <name type="common">Tomato</name>
    <name type="synonym">Lycopersicon chilense</name>
    <dbReference type="NCBI Taxonomy" id="4083"/>
    <lineage>
        <taxon>Eukaryota</taxon>
        <taxon>Viridiplantae</taxon>
        <taxon>Streptophyta</taxon>
        <taxon>Embryophyta</taxon>
        <taxon>Tracheophyta</taxon>
        <taxon>Spermatophyta</taxon>
        <taxon>Magnoliopsida</taxon>
        <taxon>eudicotyledons</taxon>
        <taxon>Gunneridae</taxon>
        <taxon>Pentapetalae</taxon>
        <taxon>asterids</taxon>
        <taxon>lamiids</taxon>
        <taxon>Solanales</taxon>
        <taxon>Solanaceae</taxon>
        <taxon>Solanoideae</taxon>
        <taxon>Solaneae</taxon>
        <taxon>Solanum</taxon>
        <taxon>Solanum subgen. Lycopersicon</taxon>
    </lineage>
</organism>
<comment type="caution">
    <text evidence="1">The sequence shown here is derived from an EMBL/GenBank/DDBJ whole genome shotgun (WGS) entry which is preliminary data.</text>
</comment>
<dbReference type="AlphaFoldDB" id="A0A6N2B3C4"/>
<reference evidence="1" key="1">
    <citation type="submission" date="2019-05" db="EMBL/GenBank/DDBJ databases">
        <title>The de novo reference genome and transcriptome assemblies of the wild tomato species Solanum chilense.</title>
        <authorList>
            <person name="Stam R."/>
            <person name="Nosenko T."/>
            <person name="Hoerger A.C."/>
            <person name="Stephan W."/>
            <person name="Seidel M.A."/>
            <person name="Kuhn J.M.M."/>
            <person name="Haberer G."/>
            <person name="Tellier A."/>
        </authorList>
    </citation>
    <scope>NUCLEOTIDE SEQUENCE</scope>
    <source>
        <tissue evidence="1">Mature leaves</tissue>
    </source>
</reference>
<dbReference type="InterPro" id="IPR043128">
    <property type="entry name" value="Rev_trsase/Diguanyl_cyclase"/>
</dbReference>
<accession>A0A6N2B3C4</accession>
<dbReference type="Gene3D" id="3.30.70.270">
    <property type="match status" value="1"/>
</dbReference>
<dbReference type="Gene3D" id="3.10.10.10">
    <property type="entry name" value="HIV Type 1 Reverse Transcriptase, subunit A, domain 1"/>
    <property type="match status" value="1"/>
</dbReference>
<dbReference type="EMBL" id="RXGB01005305">
    <property type="protein sequence ID" value="TMW88129.1"/>
    <property type="molecule type" value="Genomic_DNA"/>
</dbReference>
<feature type="non-terminal residue" evidence="1">
    <location>
        <position position="56"/>
    </location>
</feature>
<gene>
    <name evidence="1" type="ORF">EJD97_019004</name>
</gene>
<dbReference type="SUPFAM" id="SSF56672">
    <property type="entry name" value="DNA/RNA polymerases"/>
    <property type="match status" value="1"/>
</dbReference>
<name>A0A6N2B3C4_SOLCI</name>
<sequence>MSLMEGSSGYKKISMSPKDVELIAFHTLKGIYCYKVMTCCLKIEGAKYQRAMQNIF</sequence>
<evidence type="ECO:0000313" key="1">
    <source>
        <dbReference type="EMBL" id="TMW88129.1"/>
    </source>
</evidence>
<proteinExistence type="predicted"/>
<protein>
    <submittedName>
        <fullName evidence="1">Uncharacterized protein</fullName>
    </submittedName>
</protein>